<reference evidence="1" key="1">
    <citation type="submission" date="2023-06" db="EMBL/GenBank/DDBJ databases">
        <title>Genomic Diversity of Vibrio spp. and Metagenomic Analysis of Pathogens in Florida Gulf Coastal Waters Following Hurricane Ian.</title>
        <authorList>
            <person name="Brumfield K.D."/>
        </authorList>
    </citation>
    <scope>NUCLEOTIDE SEQUENCE</scope>
    <source>
        <strain evidence="1">WBS2B-138</strain>
    </source>
</reference>
<dbReference type="GO" id="GO:0008168">
    <property type="term" value="F:methyltransferase activity"/>
    <property type="evidence" value="ECO:0007669"/>
    <property type="project" value="UniProtKB-KW"/>
</dbReference>
<sequence>MFEWTKKLEAEALRLKTEDKMTYVAIAKKLGTTPNSVKHKIRRLQQAKGMEKYSHPKEKAEFAEPALKELLSSKGKPLRILETHCGFGGMSKVYSEYGCVYGYDIVQSRIDEACSRAEGFTGFKADSEKEILRLKYEGEKFDVVDVDPYGLPSRYFPHAFGLINDGYMMLTFPMMGVAQINALTIKHYQVYWGIELEDKLAYLEKISAKLHDLAYMEKRKIEIVKVERIDRVYRFLIKVQKAPLTEIIGMKINR</sequence>
<comment type="caution">
    <text evidence="1">The sequence shown here is derived from an EMBL/GenBank/DDBJ whole genome shotgun (WGS) entry which is preliminary data.</text>
</comment>
<gene>
    <name evidence="1" type="ORF">QX249_24595</name>
</gene>
<keyword evidence="1" id="KW-0808">Transferase</keyword>
<evidence type="ECO:0000313" key="2">
    <source>
        <dbReference type="Proteomes" id="UP001253193"/>
    </source>
</evidence>
<dbReference type="InterPro" id="IPR029063">
    <property type="entry name" value="SAM-dependent_MTases_sf"/>
</dbReference>
<name>A0AAW8Q6C1_VIBPH</name>
<keyword evidence="1" id="KW-0489">Methyltransferase</keyword>
<dbReference type="Gene3D" id="3.40.50.150">
    <property type="entry name" value="Vaccinia Virus protein VP39"/>
    <property type="match status" value="1"/>
</dbReference>
<dbReference type="CDD" id="cd02440">
    <property type="entry name" value="AdoMet_MTases"/>
    <property type="match status" value="1"/>
</dbReference>
<organism evidence="1 2">
    <name type="scientific">Vibrio parahaemolyticus</name>
    <dbReference type="NCBI Taxonomy" id="670"/>
    <lineage>
        <taxon>Bacteria</taxon>
        <taxon>Pseudomonadati</taxon>
        <taxon>Pseudomonadota</taxon>
        <taxon>Gammaproteobacteria</taxon>
        <taxon>Vibrionales</taxon>
        <taxon>Vibrionaceae</taxon>
        <taxon>Vibrio</taxon>
    </lineage>
</organism>
<dbReference type="SUPFAM" id="SSF53335">
    <property type="entry name" value="S-adenosyl-L-methionine-dependent methyltransferases"/>
    <property type="match status" value="1"/>
</dbReference>
<dbReference type="EC" id="2.1.1.-" evidence="1"/>
<proteinExistence type="predicted"/>
<evidence type="ECO:0000313" key="1">
    <source>
        <dbReference type="EMBL" id="MDS1823824.1"/>
    </source>
</evidence>
<accession>A0AAW8Q6C1</accession>
<dbReference type="Proteomes" id="UP001253193">
    <property type="component" value="Unassembled WGS sequence"/>
</dbReference>
<dbReference type="EMBL" id="JAUHGG010000012">
    <property type="protein sequence ID" value="MDS1823824.1"/>
    <property type="molecule type" value="Genomic_DNA"/>
</dbReference>
<dbReference type="GO" id="GO:0032259">
    <property type="term" value="P:methylation"/>
    <property type="evidence" value="ECO:0007669"/>
    <property type="project" value="UniProtKB-KW"/>
</dbReference>
<dbReference type="AlphaFoldDB" id="A0AAW8Q6C1"/>
<protein>
    <submittedName>
        <fullName evidence="1">Class I SAM-dependent methyltransferase</fullName>
        <ecNumber evidence="1">2.1.1.-</ecNumber>
    </submittedName>
</protein>
<dbReference type="RefSeq" id="WP_311020893.1">
    <property type="nucleotide sequence ID" value="NZ_JAUHGG010000012.1"/>
</dbReference>